<dbReference type="AlphaFoldDB" id="A0A2U1MPC1"/>
<keyword evidence="1" id="KW-0808">Transferase</keyword>
<reference evidence="1 2" key="1">
    <citation type="journal article" date="2018" name="Mol. Plant">
        <title>The genome of Artemisia annua provides insight into the evolution of Asteraceae family and artemisinin biosynthesis.</title>
        <authorList>
            <person name="Shen Q."/>
            <person name="Zhang L."/>
            <person name="Liao Z."/>
            <person name="Wang S."/>
            <person name="Yan T."/>
            <person name="Shi P."/>
            <person name="Liu M."/>
            <person name="Fu X."/>
            <person name="Pan Q."/>
            <person name="Wang Y."/>
            <person name="Lv Z."/>
            <person name="Lu X."/>
            <person name="Zhang F."/>
            <person name="Jiang W."/>
            <person name="Ma Y."/>
            <person name="Chen M."/>
            <person name="Hao X."/>
            <person name="Li L."/>
            <person name="Tang Y."/>
            <person name="Lv G."/>
            <person name="Zhou Y."/>
            <person name="Sun X."/>
            <person name="Brodelius P.E."/>
            <person name="Rose J.K.C."/>
            <person name="Tang K."/>
        </authorList>
    </citation>
    <scope>NUCLEOTIDE SEQUENCE [LARGE SCALE GENOMIC DNA]</scope>
    <source>
        <strain evidence="2">cv. Huhao1</strain>
        <tissue evidence="1">Leaf</tissue>
    </source>
</reference>
<gene>
    <name evidence="1" type="ORF">CTI12_AA356830</name>
</gene>
<dbReference type="OrthoDB" id="1751077at2759"/>
<name>A0A2U1MPC1_ARTAN</name>
<sequence>MEVLTLMLRRRVRLSEVFTFHHKCSHLNIINLCFADDLFLFAHGDALSAGIIMDSLEEFKDVSGLAPSLPKSTAYFCNVLNHVKLAILQILPFVEGTLPVKYLGVPLVTTRLILRDCRELVEKLANRINDWRNKSLSFAGRLQLIQSVLSSMHIYWASVFVLPARIVADLEQLMRGFLWKGYSKVAWEVVYLPKEEGGLGIRRLVQFDGVVVGSMDSYLQVAWT</sequence>
<dbReference type="PANTHER" id="PTHR33116">
    <property type="entry name" value="REVERSE TRANSCRIPTASE ZINC-BINDING DOMAIN-CONTAINING PROTEIN-RELATED-RELATED"/>
    <property type="match status" value="1"/>
</dbReference>
<comment type="caution">
    <text evidence="1">The sequence shown here is derived from an EMBL/GenBank/DDBJ whole genome shotgun (WGS) entry which is preliminary data.</text>
</comment>
<proteinExistence type="predicted"/>
<evidence type="ECO:0000313" key="1">
    <source>
        <dbReference type="EMBL" id="PWA63121.1"/>
    </source>
</evidence>
<dbReference type="STRING" id="35608.A0A2U1MPC1"/>
<dbReference type="EMBL" id="PKPP01004711">
    <property type="protein sequence ID" value="PWA63121.1"/>
    <property type="molecule type" value="Genomic_DNA"/>
</dbReference>
<keyword evidence="1" id="KW-0548">Nucleotidyltransferase</keyword>
<keyword evidence="2" id="KW-1185">Reference proteome</keyword>
<organism evidence="1 2">
    <name type="scientific">Artemisia annua</name>
    <name type="common">Sweet wormwood</name>
    <dbReference type="NCBI Taxonomy" id="35608"/>
    <lineage>
        <taxon>Eukaryota</taxon>
        <taxon>Viridiplantae</taxon>
        <taxon>Streptophyta</taxon>
        <taxon>Embryophyta</taxon>
        <taxon>Tracheophyta</taxon>
        <taxon>Spermatophyta</taxon>
        <taxon>Magnoliopsida</taxon>
        <taxon>eudicotyledons</taxon>
        <taxon>Gunneridae</taxon>
        <taxon>Pentapetalae</taxon>
        <taxon>asterids</taxon>
        <taxon>campanulids</taxon>
        <taxon>Asterales</taxon>
        <taxon>Asteraceae</taxon>
        <taxon>Asteroideae</taxon>
        <taxon>Anthemideae</taxon>
        <taxon>Artemisiinae</taxon>
        <taxon>Artemisia</taxon>
    </lineage>
</organism>
<dbReference type="GO" id="GO:0003964">
    <property type="term" value="F:RNA-directed DNA polymerase activity"/>
    <property type="evidence" value="ECO:0007669"/>
    <property type="project" value="UniProtKB-KW"/>
</dbReference>
<protein>
    <submittedName>
        <fullName evidence="1">Reverse transcriptase domain, Reverse transcriptase zinc-binding domain protein</fullName>
    </submittedName>
</protein>
<accession>A0A2U1MPC1</accession>
<evidence type="ECO:0000313" key="2">
    <source>
        <dbReference type="Proteomes" id="UP000245207"/>
    </source>
</evidence>
<dbReference type="Proteomes" id="UP000245207">
    <property type="component" value="Unassembled WGS sequence"/>
</dbReference>
<keyword evidence="1" id="KW-0695">RNA-directed DNA polymerase</keyword>
<dbReference type="PANTHER" id="PTHR33116:SF76">
    <property type="entry name" value="DUF4283 DOMAIN-CONTAINING PROTEIN"/>
    <property type="match status" value="1"/>
</dbReference>